<protein>
    <submittedName>
        <fullName evidence="1">Trypsin-like serine protease</fullName>
        <ecNumber evidence="1">3.4.21.-</ecNumber>
    </submittedName>
</protein>
<evidence type="ECO:0000313" key="2">
    <source>
        <dbReference type="Proteomes" id="UP001456344"/>
    </source>
</evidence>
<organism evidence="1 2">
    <name type="scientific">Amycolatopsis coloradensis</name>
    <dbReference type="NCBI Taxonomy" id="76021"/>
    <lineage>
        <taxon>Bacteria</taxon>
        <taxon>Bacillati</taxon>
        <taxon>Actinomycetota</taxon>
        <taxon>Actinomycetes</taxon>
        <taxon>Pseudonocardiales</taxon>
        <taxon>Pseudonocardiaceae</taxon>
        <taxon>Amycolatopsis</taxon>
    </lineage>
</organism>
<keyword evidence="1" id="KW-0378">Hydrolase</keyword>
<gene>
    <name evidence="1" type="ORF">LCL61_35785</name>
</gene>
<dbReference type="EMBL" id="CP150484">
    <property type="protein sequence ID" value="WYW20924.1"/>
    <property type="molecule type" value="Genomic_DNA"/>
</dbReference>
<accession>A0ACD5BNP5</accession>
<sequence length="263" mass="28312">MFGRFRAFASLAMAVGLAMVLGGTACAIEGGAEVPPGTYPWLVRVGNPAEGYCSGSLVSPRHVVSAAHCFAKKPDKPEGMFAYFRTETRAYTVKVVRAERHPWGAGDARTADVAVVTLEHPVRTTPIKLIAPGDFYPTWPGMKLTVAGYGSTGHQRPEHAHELPFTATYRCAKPGPQWFCADAPRPGTGVRPEDSGGPAFRKARGGGGRHVLVGTVSNHRDHHTWFTNLAQPPLNEWIRFKIFGGWSASRDRGAASVAGEPQP</sequence>
<keyword evidence="2" id="KW-1185">Reference proteome</keyword>
<evidence type="ECO:0000313" key="1">
    <source>
        <dbReference type="EMBL" id="WYW20924.1"/>
    </source>
</evidence>
<proteinExistence type="predicted"/>
<name>A0ACD5BNP5_9PSEU</name>
<dbReference type="Proteomes" id="UP001456344">
    <property type="component" value="Chromosome"/>
</dbReference>
<reference evidence="1" key="1">
    <citation type="submission" date="2023-10" db="EMBL/GenBank/DDBJ databases">
        <title>Whole genome sequencing of actinobacterial strain Amycolatopsis sp. (BCA-696) identifies the underlying plant growth-promoting genes.</title>
        <authorList>
            <person name="Gandham P."/>
            <person name="Vadla N."/>
            <person name="Saji A."/>
            <person name="Srinivas V."/>
            <person name="Ruperao P."/>
            <person name="Selvanayagam S."/>
            <person name="Saxena R.K."/>
            <person name="Rathore A."/>
            <person name="Gopalakrishnan S."/>
            <person name="Thakur V."/>
        </authorList>
    </citation>
    <scope>NUCLEOTIDE SEQUENCE</scope>
    <source>
        <strain evidence="1">BCA-696</strain>
    </source>
</reference>
<dbReference type="EC" id="3.4.21.-" evidence="1"/>